<dbReference type="WBParaSite" id="EEL_0000322501-mRNA-1">
    <property type="protein sequence ID" value="EEL_0000322501-mRNA-1"/>
    <property type="gene ID" value="EEL_0000322501"/>
</dbReference>
<proteinExistence type="predicted"/>
<dbReference type="Proteomes" id="UP000050640">
    <property type="component" value="Unplaced"/>
</dbReference>
<protein>
    <submittedName>
        <fullName evidence="2">Alternative protein</fullName>
    </submittedName>
</protein>
<reference evidence="2" key="1">
    <citation type="submission" date="2017-02" db="UniProtKB">
        <authorList>
            <consortium name="WormBaseParasite"/>
        </authorList>
    </citation>
    <scope>IDENTIFICATION</scope>
</reference>
<accession>A0A0R3RP14</accession>
<name>A0A0R3RP14_9BILA</name>
<organism evidence="1 2">
    <name type="scientific">Elaeophora elaphi</name>
    <dbReference type="NCBI Taxonomy" id="1147741"/>
    <lineage>
        <taxon>Eukaryota</taxon>
        <taxon>Metazoa</taxon>
        <taxon>Ecdysozoa</taxon>
        <taxon>Nematoda</taxon>
        <taxon>Chromadorea</taxon>
        <taxon>Rhabditida</taxon>
        <taxon>Spirurina</taxon>
        <taxon>Spiruromorpha</taxon>
        <taxon>Filarioidea</taxon>
        <taxon>Onchocercidae</taxon>
        <taxon>Elaeophora</taxon>
    </lineage>
</organism>
<sequence length="49" mass="5824">MTAMMHVMMEMSLMPREVSMMIVMMMMMPRVIPVIVPPARSCHRYRQHS</sequence>
<evidence type="ECO:0000313" key="1">
    <source>
        <dbReference type="Proteomes" id="UP000050640"/>
    </source>
</evidence>
<keyword evidence="1" id="KW-1185">Reference proteome</keyword>
<dbReference type="AlphaFoldDB" id="A0A0R3RP14"/>
<evidence type="ECO:0000313" key="2">
    <source>
        <dbReference type="WBParaSite" id="EEL_0000322501-mRNA-1"/>
    </source>
</evidence>